<evidence type="ECO:0000313" key="1">
    <source>
        <dbReference type="EMBL" id="KIC56188.1"/>
    </source>
</evidence>
<dbReference type="STRING" id="172043.RM53_12775"/>
<dbReference type="EMBL" id="JWSY01000024">
    <property type="protein sequence ID" value="KIC56188.1"/>
    <property type="molecule type" value="Genomic_DNA"/>
</dbReference>
<reference evidence="1 2" key="1">
    <citation type="submission" date="2014-12" db="EMBL/GenBank/DDBJ databases">
        <title>Genome sequencing of Brevundimonas nasdae TPW30.</title>
        <authorList>
            <person name="Tan P.W."/>
            <person name="Chan K.-G."/>
        </authorList>
    </citation>
    <scope>NUCLEOTIDE SEQUENCE [LARGE SCALE GENOMIC DNA]</scope>
    <source>
        <strain evidence="1 2">TPW30</strain>
    </source>
</reference>
<gene>
    <name evidence="1" type="ORF">RM53_12775</name>
</gene>
<accession>A0A0B4DPN4</accession>
<dbReference type="Proteomes" id="UP000031166">
    <property type="component" value="Unassembled WGS sequence"/>
</dbReference>
<name>A0A0B4DPN4_9CAUL</name>
<organism evidence="1 2">
    <name type="scientific">Brevundimonas nasdae</name>
    <dbReference type="NCBI Taxonomy" id="172043"/>
    <lineage>
        <taxon>Bacteria</taxon>
        <taxon>Pseudomonadati</taxon>
        <taxon>Pseudomonadota</taxon>
        <taxon>Alphaproteobacteria</taxon>
        <taxon>Caulobacterales</taxon>
        <taxon>Caulobacteraceae</taxon>
        <taxon>Brevundimonas</taxon>
    </lineage>
</organism>
<protein>
    <submittedName>
        <fullName evidence="1">Uncharacterized protein</fullName>
    </submittedName>
</protein>
<evidence type="ECO:0000313" key="2">
    <source>
        <dbReference type="Proteomes" id="UP000031166"/>
    </source>
</evidence>
<proteinExistence type="predicted"/>
<comment type="caution">
    <text evidence="1">The sequence shown here is derived from an EMBL/GenBank/DDBJ whole genome shotgun (WGS) entry which is preliminary data.</text>
</comment>
<dbReference type="AlphaFoldDB" id="A0A0B4DPN4"/>
<sequence>MFLAAMSILIMASQTSDAETARPPRPSDEVILQTVFEKRPSAVILAHTARDVRNGGRVICGLVQHVDTIEPFAAYTIWEEPSSIRIIENGRPVPVPPAQ</sequence>